<reference evidence="1" key="1">
    <citation type="submission" date="2018-05" db="EMBL/GenBank/DDBJ databases">
        <authorList>
            <person name="Lanie J.A."/>
            <person name="Ng W.-L."/>
            <person name="Kazmierczak K.M."/>
            <person name="Andrzejewski T.M."/>
            <person name="Davidsen T.M."/>
            <person name="Wayne K.J."/>
            <person name="Tettelin H."/>
            <person name="Glass J.I."/>
            <person name="Rusch D."/>
            <person name="Podicherti R."/>
            <person name="Tsui H.-C.T."/>
            <person name="Winkler M.E."/>
        </authorList>
    </citation>
    <scope>NUCLEOTIDE SEQUENCE</scope>
</reference>
<protein>
    <submittedName>
        <fullName evidence="1">Uncharacterized protein</fullName>
    </submittedName>
</protein>
<evidence type="ECO:0000313" key="1">
    <source>
        <dbReference type="EMBL" id="SVC07991.1"/>
    </source>
</evidence>
<name>A0A382JB53_9ZZZZ</name>
<dbReference type="AlphaFoldDB" id="A0A382JB53"/>
<sequence>MFSTINLLIVGVSLFSYFAFTAPQDCPRKYRVLKEKGGVLHNLGDIHQYCELDYGLKFKLRKEYEESDMEGK</sequence>
<dbReference type="EMBL" id="UINC01072387">
    <property type="protein sequence ID" value="SVC07991.1"/>
    <property type="molecule type" value="Genomic_DNA"/>
</dbReference>
<accession>A0A382JB53</accession>
<gene>
    <name evidence="1" type="ORF">METZ01_LOCUS260845</name>
</gene>
<proteinExistence type="predicted"/>
<organism evidence="1">
    <name type="scientific">marine metagenome</name>
    <dbReference type="NCBI Taxonomy" id="408172"/>
    <lineage>
        <taxon>unclassified sequences</taxon>
        <taxon>metagenomes</taxon>
        <taxon>ecological metagenomes</taxon>
    </lineage>
</organism>